<name>A0A8W8L8A4_MAGGI</name>
<proteinExistence type="predicted"/>
<evidence type="ECO:0000256" key="1">
    <source>
        <dbReference type="SAM" id="MobiDB-lite"/>
    </source>
</evidence>
<dbReference type="AlphaFoldDB" id="A0A8W8L8A4"/>
<reference evidence="2" key="1">
    <citation type="submission" date="2022-08" db="UniProtKB">
        <authorList>
            <consortium name="EnsemblMetazoa"/>
        </authorList>
    </citation>
    <scope>IDENTIFICATION</scope>
    <source>
        <strain evidence="2">05x7-T-G4-1.051#20</strain>
    </source>
</reference>
<dbReference type="EnsemblMetazoa" id="G27046.1">
    <property type="protein sequence ID" value="G27046.1:cds"/>
    <property type="gene ID" value="G27046"/>
</dbReference>
<protein>
    <submittedName>
        <fullName evidence="2">Uncharacterized protein</fullName>
    </submittedName>
</protein>
<keyword evidence="3" id="KW-1185">Reference proteome</keyword>
<evidence type="ECO:0000313" key="3">
    <source>
        <dbReference type="Proteomes" id="UP000005408"/>
    </source>
</evidence>
<organism evidence="2 3">
    <name type="scientific">Magallana gigas</name>
    <name type="common">Pacific oyster</name>
    <name type="synonym">Crassostrea gigas</name>
    <dbReference type="NCBI Taxonomy" id="29159"/>
    <lineage>
        <taxon>Eukaryota</taxon>
        <taxon>Metazoa</taxon>
        <taxon>Spiralia</taxon>
        <taxon>Lophotrochozoa</taxon>
        <taxon>Mollusca</taxon>
        <taxon>Bivalvia</taxon>
        <taxon>Autobranchia</taxon>
        <taxon>Pteriomorphia</taxon>
        <taxon>Ostreida</taxon>
        <taxon>Ostreoidea</taxon>
        <taxon>Ostreidae</taxon>
        <taxon>Magallana</taxon>
    </lineage>
</organism>
<evidence type="ECO:0000313" key="2">
    <source>
        <dbReference type="EnsemblMetazoa" id="G27046.1:cds"/>
    </source>
</evidence>
<sequence length="134" mass="14465">MPNPSCTNSLTGMKNASHSVVSDILRVGSSPQAVIRGGLAVLMVAIILDQHRCRAVSHYTRVLVRHQYTTSKSKSHIVETPQPLTTASGVLGPITLSSIPHAPKVSRPTSPHPRGLHPSPQEVKMPTMGDFFRD</sequence>
<dbReference type="Proteomes" id="UP000005408">
    <property type="component" value="Unassembled WGS sequence"/>
</dbReference>
<accession>A0A8W8L8A4</accession>
<feature type="region of interest" description="Disordered" evidence="1">
    <location>
        <begin position="97"/>
        <end position="134"/>
    </location>
</feature>